<evidence type="ECO:0000256" key="2">
    <source>
        <dbReference type="SAM" id="Phobius"/>
    </source>
</evidence>
<dbReference type="RefSeq" id="WP_228395007.1">
    <property type="nucleotide sequence ID" value="NZ_JABGDC010000030.1"/>
</dbReference>
<name>A0A562IUD6_9ACTN</name>
<keyword evidence="2" id="KW-0812">Transmembrane</keyword>
<keyword evidence="2" id="KW-1133">Transmembrane helix</keyword>
<feature type="transmembrane region" description="Helical" evidence="2">
    <location>
        <begin position="70"/>
        <end position="93"/>
    </location>
</feature>
<feature type="compositionally biased region" description="Basic and acidic residues" evidence="1">
    <location>
        <begin position="1"/>
        <end position="13"/>
    </location>
</feature>
<keyword evidence="2" id="KW-0472">Membrane</keyword>
<accession>A0A562IUD6</accession>
<organism evidence="3 4">
    <name type="scientific">Modestobacter roseus</name>
    <dbReference type="NCBI Taxonomy" id="1181884"/>
    <lineage>
        <taxon>Bacteria</taxon>
        <taxon>Bacillati</taxon>
        <taxon>Actinomycetota</taxon>
        <taxon>Actinomycetes</taxon>
        <taxon>Geodermatophilales</taxon>
        <taxon>Geodermatophilaceae</taxon>
        <taxon>Modestobacter</taxon>
    </lineage>
</organism>
<evidence type="ECO:0000256" key="1">
    <source>
        <dbReference type="SAM" id="MobiDB-lite"/>
    </source>
</evidence>
<dbReference type="Proteomes" id="UP000321490">
    <property type="component" value="Unassembled WGS sequence"/>
</dbReference>
<dbReference type="Pfam" id="PF19853">
    <property type="entry name" value="DUF6328"/>
    <property type="match status" value="1"/>
</dbReference>
<feature type="transmembrane region" description="Helical" evidence="2">
    <location>
        <begin position="114"/>
        <end position="136"/>
    </location>
</feature>
<reference evidence="3 4" key="1">
    <citation type="submission" date="2019-07" db="EMBL/GenBank/DDBJ databases">
        <title>R&amp;d 2014.</title>
        <authorList>
            <person name="Klenk H.-P."/>
        </authorList>
    </citation>
    <scope>NUCLEOTIDE SEQUENCE [LARGE SCALE GENOMIC DNA]</scope>
    <source>
        <strain evidence="3 4">DSM 45764</strain>
    </source>
</reference>
<dbReference type="InterPro" id="IPR046291">
    <property type="entry name" value="DUF6328"/>
</dbReference>
<evidence type="ECO:0000313" key="4">
    <source>
        <dbReference type="Proteomes" id="UP000321490"/>
    </source>
</evidence>
<evidence type="ECO:0000313" key="3">
    <source>
        <dbReference type="EMBL" id="TWH74631.1"/>
    </source>
</evidence>
<protein>
    <recommendedName>
        <fullName evidence="5">Sodium:proton antiporter</fullName>
    </recommendedName>
</protein>
<gene>
    <name evidence="3" type="ORF">JD78_03176</name>
</gene>
<keyword evidence="4" id="KW-1185">Reference proteome</keyword>
<feature type="region of interest" description="Disordered" evidence="1">
    <location>
        <begin position="1"/>
        <end position="24"/>
    </location>
</feature>
<dbReference type="AlphaFoldDB" id="A0A562IUD6"/>
<dbReference type="EMBL" id="VLKF01000001">
    <property type="protein sequence ID" value="TWH74631.1"/>
    <property type="molecule type" value="Genomic_DNA"/>
</dbReference>
<comment type="caution">
    <text evidence="3">The sequence shown here is derived from an EMBL/GenBank/DDBJ whole genome shotgun (WGS) entry which is preliminary data.</text>
</comment>
<sequence length="174" mass="18908">MAEKRIEAERADAQRTAQARGETPDEVLDRNVSEALQEIRVTITAVQVLFAFLLTLPFQSRFTDLGTFGTTVYAITMISTALSTVVLVAPVSFHRMLFRRRQKAAIVAFADRSLVGGLTLLLIGIGSAVLLVLDVVLGRGPAIAACAVIGTLGLVTWYLLPLRLRQRRSADPDS</sequence>
<evidence type="ECO:0008006" key="5">
    <source>
        <dbReference type="Google" id="ProtNLM"/>
    </source>
</evidence>
<feature type="transmembrane region" description="Helical" evidence="2">
    <location>
        <begin position="39"/>
        <end position="58"/>
    </location>
</feature>
<feature type="transmembrane region" description="Helical" evidence="2">
    <location>
        <begin position="142"/>
        <end position="160"/>
    </location>
</feature>
<proteinExistence type="predicted"/>